<feature type="domain" description="HTH cro/C1-type" evidence="1">
    <location>
        <begin position="7"/>
        <end position="61"/>
    </location>
</feature>
<dbReference type="Gene3D" id="2.10.109.10">
    <property type="entry name" value="Umud Fragment, subunit A"/>
    <property type="match status" value="1"/>
</dbReference>
<keyword evidence="2" id="KW-0378">Hydrolase</keyword>
<dbReference type="InterPro" id="IPR036286">
    <property type="entry name" value="LexA/Signal_pep-like_sf"/>
</dbReference>
<dbReference type="PANTHER" id="PTHR33516">
    <property type="entry name" value="LEXA REPRESSOR"/>
    <property type="match status" value="1"/>
</dbReference>
<dbReference type="CDD" id="cd06529">
    <property type="entry name" value="S24_LexA-like"/>
    <property type="match status" value="1"/>
</dbReference>
<accession>A0ABU0KUF6</accession>
<dbReference type="SMART" id="SM00530">
    <property type="entry name" value="HTH_XRE"/>
    <property type="match status" value="1"/>
</dbReference>
<dbReference type="Gene3D" id="1.10.260.40">
    <property type="entry name" value="lambda repressor-like DNA-binding domains"/>
    <property type="match status" value="1"/>
</dbReference>
<dbReference type="EC" id="3.4.21.88" evidence="2"/>
<dbReference type="PROSITE" id="PS50943">
    <property type="entry name" value="HTH_CROC1"/>
    <property type="match status" value="1"/>
</dbReference>
<dbReference type="InterPro" id="IPR001387">
    <property type="entry name" value="Cro/C1-type_HTH"/>
</dbReference>
<evidence type="ECO:0000313" key="3">
    <source>
        <dbReference type="Proteomes" id="UP001242811"/>
    </source>
</evidence>
<name>A0ABU0KUF6_9BACL</name>
<dbReference type="SUPFAM" id="SSF47413">
    <property type="entry name" value="lambda repressor-like DNA-binding domains"/>
    <property type="match status" value="1"/>
</dbReference>
<dbReference type="Proteomes" id="UP001242811">
    <property type="component" value="Unassembled WGS sequence"/>
</dbReference>
<gene>
    <name evidence="2" type="ORF">QOZ95_000020</name>
</gene>
<dbReference type="PANTHER" id="PTHR33516:SF2">
    <property type="entry name" value="LEXA REPRESSOR-RELATED"/>
    <property type="match status" value="1"/>
</dbReference>
<dbReference type="InterPro" id="IPR010982">
    <property type="entry name" value="Lambda_DNA-bd_dom_sf"/>
</dbReference>
<dbReference type="GO" id="GO:0004252">
    <property type="term" value="F:serine-type endopeptidase activity"/>
    <property type="evidence" value="ECO:0007669"/>
    <property type="project" value="UniProtKB-EC"/>
</dbReference>
<proteinExistence type="predicted"/>
<dbReference type="EMBL" id="JAUSWA010000001">
    <property type="protein sequence ID" value="MDQ0491873.1"/>
    <property type="molecule type" value="Genomic_DNA"/>
</dbReference>
<protein>
    <submittedName>
        <fullName evidence="2">Repressor LexA</fullName>
        <ecNumber evidence="2">3.4.21.88</ecNumber>
    </submittedName>
</protein>
<keyword evidence="3" id="KW-1185">Reference proteome</keyword>
<dbReference type="InterPro" id="IPR039418">
    <property type="entry name" value="LexA-like"/>
</dbReference>
<sequence length="201" mass="22671">MKVGDIIKSLRKTHKMTQADLARKLSVAPTAVSAWERNENRPLMDKLTVLAEIFNVPITRFFETEEYDLQPVKESDMVELPIVGKISCGAGEIAYQEIEGYEPTLNQWVQGGEYFYLRAKGDSMTGARIFEGDLLLIRKQEEIENGEIAAVLIGEEAYLKRVFRSNDTLILQSENPKYPPIVCPPAEAKIIGKLKTIIIKL</sequence>
<dbReference type="Pfam" id="PF01381">
    <property type="entry name" value="HTH_3"/>
    <property type="match status" value="1"/>
</dbReference>
<organism evidence="2 3">
    <name type="scientific">Paenibacillus brasilensis</name>
    <dbReference type="NCBI Taxonomy" id="128574"/>
    <lineage>
        <taxon>Bacteria</taxon>
        <taxon>Bacillati</taxon>
        <taxon>Bacillota</taxon>
        <taxon>Bacilli</taxon>
        <taxon>Bacillales</taxon>
        <taxon>Paenibacillaceae</taxon>
        <taxon>Paenibacillus</taxon>
    </lineage>
</organism>
<dbReference type="SUPFAM" id="SSF51306">
    <property type="entry name" value="LexA/Signal peptidase"/>
    <property type="match status" value="1"/>
</dbReference>
<evidence type="ECO:0000313" key="2">
    <source>
        <dbReference type="EMBL" id="MDQ0491873.1"/>
    </source>
</evidence>
<dbReference type="InterPro" id="IPR015927">
    <property type="entry name" value="Peptidase_S24_S26A/B/C"/>
</dbReference>
<comment type="caution">
    <text evidence="2">The sequence shown here is derived from an EMBL/GenBank/DDBJ whole genome shotgun (WGS) entry which is preliminary data.</text>
</comment>
<dbReference type="Pfam" id="PF00717">
    <property type="entry name" value="Peptidase_S24"/>
    <property type="match status" value="1"/>
</dbReference>
<dbReference type="InterPro" id="IPR050077">
    <property type="entry name" value="LexA_repressor"/>
</dbReference>
<dbReference type="CDD" id="cd00093">
    <property type="entry name" value="HTH_XRE"/>
    <property type="match status" value="1"/>
</dbReference>
<evidence type="ECO:0000259" key="1">
    <source>
        <dbReference type="PROSITE" id="PS50943"/>
    </source>
</evidence>
<reference evidence="2 3" key="1">
    <citation type="submission" date="2023-07" db="EMBL/GenBank/DDBJ databases">
        <title>Genomic Encyclopedia of Type Strains, Phase IV (KMG-IV): sequencing the most valuable type-strain genomes for metagenomic binning, comparative biology and taxonomic classification.</title>
        <authorList>
            <person name="Goeker M."/>
        </authorList>
    </citation>
    <scope>NUCLEOTIDE SEQUENCE [LARGE SCALE GENOMIC DNA]</scope>
    <source>
        <strain evidence="2 3">DSM 14914</strain>
    </source>
</reference>
<dbReference type="RefSeq" id="WP_152381922.1">
    <property type="nucleotide sequence ID" value="NZ_CP045298.1"/>
</dbReference>